<accession>A0ACC2NZC9</accession>
<sequence>MFSTEQSPNNSPKYTKRRVASVGTSATDIVSYMQNRTGGKREKDERSPENKIEDMVKKKYTEEDKDRKDTKEREEGHNKDPTERRKAQEGAEWTAMEKSLEESKERATKDSLIIIGKKLEQT</sequence>
<organism evidence="1 2">
    <name type="scientific">Eretmocerus hayati</name>
    <dbReference type="NCBI Taxonomy" id="131215"/>
    <lineage>
        <taxon>Eukaryota</taxon>
        <taxon>Metazoa</taxon>
        <taxon>Ecdysozoa</taxon>
        <taxon>Arthropoda</taxon>
        <taxon>Hexapoda</taxon>
        <taxon>Insecta</taxon>
        <taxon>Pterygota</taxon>
        <taxon>Neoptera</taxon>
        <taxon>Endopterygota</taxon>
        <taxon>Hymenoptera</taxon>
        <taxon>Apocrita</taxon>
        <taxon>Proctotrupomorpha</taxon>
        <taxon>Chalcidoidea</taxon>
        <taxon>Aphelinidae</taxon>
        <taxon>Aphelininae</taxon>
        <taxon>Eretmocerus</taxon>
    </lineage>
</organism>
<evidence type="ECO:0000313" key="1">
    <source>
        <dbReference type="EMBL" id="KAJ8676630.1"/>
    </source>
</evidence>
<protein>
    <submittedName>
        <fullName evidence="1">Uncharacterized protein</fullName>
    </submittedName>
</protein>
<keyword evidence="2" id="KW-1185">Reference proteome</keyword>
<dbReference type="EMBL" id="CM056742">
    <property type="protein sequence ID" value="KAJ8676630.1"/>
    <property type="molecule type" value="Genomic_DNA"/>
</dbReference>
<reference evidence="1" key="1">
    <citation type="submission" date="2023-04" db="EMBL/GenBank/DDBJ databases">
        <title>A chromosome-level genome assembly of the parasitoid wasp Eretmocerus hayati.</title>
        <authorList>
            <person name="Zhong Y."/>
            <person name="Liu S."/>
            <person name="Liu Y."/>
        </authorList>
    </citation>
    <scope>NUCLEOTIDE SEQUENCE</scope>
    <source>
        <strain evidence="1">ZJU_SS_LIU_2023</strain>
    </source>
</reference>
<dbReference type="Proteomes" id="UP001239111">
    <property type="component" value="Chromosome 2"/>
</dbReference>
<comment type="caution">
    <text evidence="1">The sequence shown here is derived from an EMBL/GenBank/DDBJ whole genome shotgun (WGS) entry which is preliminary data.</text>
</comment>
<name>A0ACC2NZC9_9HYME</name>
<proteinExistence type="predicted"/>
<gene>
    <name evidence="1" type="ORF">QAD02_012417</name>
</gene>
<evidence type="ECO:0000313" key="2">
    <source>
        <dbReference type="Proteomes" id="UP001239111"/>
    </source>
</evidence>